<dbReference type="PANTHER" id="PTHR31238">
    <property type="entry name" value="GERMIN-LIKE PROTEIN SUBFAMILY 3 MEMBER 3"/>
    <property type="match status" value="1"/>
</dbReference>
<feature type="binding site" evidence="7">
    <location>
        <position position="83"/>
    </location>
    <ligand>
        <name>oxalate</name>
        <dbReference type="ChEBI" id="CHEBI:30623"/>
    </ligand>
</feature>
<keyword evidence="3 9" id="KW-0052">Apoplast</keyword>
<feature type="chain" id="PRO_5044529696" description="Germin-like protein" evidence="9">
    <location>
        <begin position="29"/>
        <end position="234"/>
    </location>
</feature>
<keyword evidence="13" id="KW-1185">Reference proteome</keyword>
<evidence type="ECO:0000256" key="6">
    <source>
        <dbReference type="ARBA" id="ARBA00023211"/>
    </source>
</evidence>
<dbReference type="CDD" id="cd02241">
    <property type="entry name" value="cupin_OxOx"/>
    <property type="match status" value="1"/>
</dbReference>
<evidence type="ECO:0000256" key="4">
    <source>
        <dbReference type="ARBA" id="ARBA00022525"/>
    </source>
</evidence>
<dbReference type="Gene3D" id="2.60.120.10">
    <property type="entry name" value="Jelly Rolls"/>
    <property type="match status" value="1"/>
</dbReference>
<feature type="signal peptide" evidence="9">
    <location>
        <begin position="1"/>
        <end position="28"/>
    </location>
</feature>
<evidence type="ECO:0000256" key="2">
    <source>
        <dbReference type="ARBA" id="ARBA00007456"/>
    </source>
</evidence>
<comment type="subcellular location">
    <subcellularLocation>
        <location evidence="1 9">Secreted</location>
        <location evidence="1 9">Extracellular space</location>
        <location evidence="1 9">Apoplast</location>
    </subcellularLocation>
</comment>
<dbReference type="InterPro" id="IPR011051">
    <property type="entry name" value="RmlC_Cupin_sf"/>
</dbReference>
<dbReference type="Proteomes" id="UP001497457">
    <property type="component" value="Chromosome 7b"/>
</dbReference>
<sequence>MAIVLGFRRLMLLVAVVAIQHLPRSARAGDPDILTDFVLPQGADPTEINLTFTASKATAPEFPALIGQSVSFAALVYGPGTVNPPYIHPRASELLVVVQGPLLVGLVDAGRNGTVHTAALEAGDAFVFPKGMVHWQLNNGSGVARAFSAFGSASPGTVSLPAALFETGIDDAVLEKSFRTDEATVEELKHDLQPAPAPEPAPPSSSSAAIGGGGGRALAAALVCVVGAAFSLVL</sequence>
<feature type="binding site" evidence="8">
    <location>
        <position position="134"/>
    </location>
    <ligand>
        <name>Mn(2+)</name>
        <dbReference type="ChEBI" id="CHEBI:29035"/>
    </ligand>
</feature>
<feature type="binding site" evidence="7">
    <location>
        <position position="88"/>
    </location>
    <ligand>
        <name>oxalate</name>
        <dbReference type="ChEBI" id="CHEBI:30623"/>
    </ligand>
</feature>
<keyword evidence="6 7" id="KW-0464">Manganese</keyword>
<proteinExistence type="inferred from homology"/>
<keyword evidence="9" id="KW-0732">Signal</keyword>
<evidence type="ECO:0000256" key="10">
    <source>
        <dbReference type="SAM" id="MobiDB-lite"/>
    </source>
</evidence>
<evidence type="ECO:0000313" key="13">
    <source>
        <dbReference type="Proteomes" id="UP001497457"/>
    </source>
</evidence>
<gene>
    <name evidence="12" type="ORF">URODEC1_LOCUS108003</name>
</gene>
<evidence type="ECO:0000256" key="8">
    <source>
        <dbReference type="PIRSR" id="PIRSR601929-2"/>
    </source>
</evidence>
<protein>
    <recommendedName>
        <fullName evidence="9">Germin-like protein</fullName>
    </recommendedName>
</protein>
<evidence type="ECO:0000256" key="3">
    <source>
        <dbReference type="ARBA" id="ARBA00022523"/>
    </source>
</evidence>
<evidence type="ECO:0000259" key="11">
    <source>
        <dbReference type="SMART" id="SM00835"/>
    </source>
</evidence>
<accession>A0ABC9FQE0</accession>
<dbReference type="GO" id="GO:0048046">
    <property type="term" value="C:apoplast"/>
    <property type="evidence" value="ECO:0007669"/>
    <property type="project" value="UniProtKB-SubCell"/>
</dbReference>
<evidence type="ECO:0000256" key="5">
    <source>
        <dbReference type="ARBA" id="ARBA00022723"/>
    </source>
</evidence>
<dbReference type="InterPro" id="IPR014710">
    <property type="entry name" value="RmlC-like_jellyroll"/>
</dbReference>
<keyword evidence="4 9" id="KW-0964">Secreted</keyword>
<dbReference type="PRINTS" id="PR00325">
    <property type="entry name" value="GERMIN"/>
</dbReference>
<feature type="binding site" evidence="7">
    <location>
        <position position="93"/>
    </location>
    <ligand>
        <name>oxalate</name>
        <dbReference type="ChEBI" id="CHEBI:30623"/>
    </ligand>
</feature>
<feature type="binding site" evidence="8">
    <location>
        <position position="88"/>
    </location>
    <ligand>
        <name>Mn(2+)</name>
        <dbReference type="ChEBI" id="CHEBI:29035"/>
    </ligand>
</feature>
<evidence type="ECO:0000256" key="1">
    <source>
        <dbReference type="ARBA" id="ARBA00004271"/>
    </source>
</evidence>
<name>A0ABC9FQE0_9POAL</name>
<feature type="region of interest" description="Disordered" evidence="10">
    <location>
        <begin position="189"/>
        <end position="210"/>
    </location>
</feature>
<organism evidence="12 13">
    <name type="scientific">Urochloa decumbens</name>
    <dbReference type="NCBI Taxonomy" id="240449"/>
    <lineage>
        <taxon>Eukaryota</taxon>
        <taxon>Viridiplantae</taxon>
        <taxon>Streptophyta</taxon>
        <taxon>Embryophyta</taxon>
        <taxon>Tracheophyta</taxon>
        <taxon>Spermatophyta</taxon>
        <taxon>Magnoliopsida</taxon>
        <taxon>Liliopsida</taxon>
        <taxon>Poales</taxon>
        <taxon>Poaceae</taxon>
        <taxon>PACMAD clade</taxon>
        <taxon>Panicoideae</taxon>
        <taxon>Panicodae</taxon>
        <taxon>Paniceae</taxon>
        <taxon>Melinidinae</taxon>
        <taxon>Urochloa</taxon>
    </lineage>
</organism>
<dbReference type="Pfam" id="PF00190">
    <property type="entry name" value="Cupin_1"/>
    <property type="match status" value="1"/>
</dbReference>
<evidence type="ECO:0000313" key="12">
    <source>
        <dbReference type="EMBL" id="CAL5080179.1"/>
    </source>
</evidence>
<dbReference type="SMART" id="SM00835">
    <property type="entry name" value="Cupin_1"/>
    <property type="match status" value="1"/>
</dbReference>
<dbReference type="InterPro" id="IPR001929">
    <property type="entry name" value="Germin"/>
</dbReference>
<comment type="similarity">
    <text evidence="2 9">Belongs to the germin family.</text>
</comment>
<evidence type="ECO:0000256" key="7">
    <source>
        <dbReference type="PIRSR" id="PIRSR601929-1"/>
    </source>
</evidence>
<dbReference type="InterPro" id="IPR006045">
    <property type="entry name" value="Cupin_1"/>
</dbReference>
<feature type="binding site" evidence="8">
    <location>
        <position position="93"/>
    </location>
    <ligand>
        <name>Mn(2+)</name>
        <dbReference type="ChEBI" id="CHEBI:29035"/>
    </ligand>
</feature>
<dbReference type="GO" id="GO:0030145">
    <property type="term" value="F:manganese ion binding"/>
    <property type="evidence" value="ECO:0007669"/>
    <property type="project" value="UniProtKB-UniRule"/>
</dbReference>
<feature type="domain" description="Cupin type-1" evidence="11">
    <location>
        <begin position="48"/>
        <end position="186"/>
    </location>
</feature>
<keyword evidence="5 7" id="KW-0479">Metal-binding</keyword>
<dbReference type="EMBL" id="OZ075117">
    <property type="protein sequence ID" value="CAL5080179.1"/>
    <property type="molecule type" value="Genomic_DNA"/>
</dbReference>
<reference evidence="12" key="1">
    <citation type="submission" date="2024-10" db="EMBL/GenBank/DDBJ databases">
        <authorList>
            <person name="Ryan C."/>
        </authorList>
    </citation>
    <scope>NUCLEOTIDE SEQUENCE [LARGE SCALE GENOMIC DNA]</scope>
</reference>
<dbReference type="SUPFAM" id="SSF51182">
    <property type="entry name" value="RmlC-like cupins"/>
    <property type="match status" value="1"/>
</dbReference>
<evidence type="ECO:0000256" key="9">
    <source>
        <dbReference type="RuleBase" id="RU366015"/>
    </source>
</evidence>
<dbReference type="AlphaFoldDB" id="A0ABC9FQE0"/>